<dbReference type="EMBL" id="AP010904">
    <property type="protein sequence ID" value="BAH75713.1"/>
    <property type="molecule type" value="Genomic_DNA"/>
</dbReference>
<reference evidence="2 3" key="1">
    <citation type="journal article" date="2009" name="Genome Res.">
        <title>Whole genome sequence of Desulfovibrio magneticus strain RS-1 revealed common gene clusters in magnetotactic bacteria.</title>
        <authorList>
            <person name="Nakazawa H."/>
            <person name="Arakaki A."/>
            <person name="Narita-Yamada S."/>
            <person name="Yashiro I."/>
            <person name="Jinno K."/>
            <person name="Aoki N."/>
            <person name="Tsuruyama A."/>
            <person name="Okamura Y."/>
            <person name="Tanikawa S."/>
            <person name="Fujita N."/>
            <person name="Takeyama H."/>
            <person name="Matsunaga T."/>
        </authorList>
    </citation>
    <scope>NUCLEOTIDE SEQUENCE [LARGE SCALE GENOMIC DNA]</scope>
    <source>
        <strain evidence="3">ATCC 700980 / DSM 13731 / RS-1</strain>
    </source>
</reference>
<dbReference type="KEGG" id="dma:DMR_22220"/>
<dbReference type="AlphaFoldDB" id="C4XSL6"/>
<sequence length="181" mass="20688">MTRETAAVEEKRTYMRIPTRLRGHLRLVPNADEMPLYRETPPMGSTPCAVDPRDPGISEPLFSLLCTINSKLDMLLAMQDRDVLETDFPVTMDITEISGAGVRFSTTEELSLEQPVEAVIVLARFPMRLAGAMGRIIRREEIDGQVVYALDFTRIRERDLESIVQFVFQSQRDDLRGKKWD</sequence>
<evidence type="ECO:0000259" key="1">
    <source>
        <dbReference type="Pfam" id="PF07238"/>
    </source>
</evidence>
<gene>
    <name evidence="2" type="ordered locus">DMR_22220</name>
</gene>
<evidence type="ECO:0000313" key="3">
    <source>
        <dbReference type="Proteomes" id="UP000009071"/>
    </source>
</evidence>
<dbReference type="GO" id="GO:0035438">
    <property type="term" value="F:cyclic-di-GMP binding"/>
    <property type="evidence" value="ECO:0007669"/>
    <property type="project" value="InterPro"/>
</dbReference>
<dbReference type="STRING" id="573370.DMR_22220"/>
<dbReference type="InterPro" id="IPR009875">
    <property type="entry name" value="PilZ_domain"/>
</dbReference>
<organism evidence="2 3">
    <name type="scientific">Solidesulfovibrio magneticus (strain ATCC 700980 / DSM 13731 / RS-1)</name>
    <name type="common">Desulfovibrio magneticus</name>
    <dbReference type="NCBI Taxonomy" id="573370"/>
    <lineage>
        <taxon>Bacteria</taxon>
        <taxon>Pseudomonadati</taxon>
        <taxon>Thermodesulfobacteriota</taxon>
        <taxon>Desulfovibrionia</taxon>
        <taxon>Desulfovibrionales</taxon>
        <taxon>Desulfovibrionaceae</taxon>
        <taxon>Solidesulfovibrio</taxon>
    </lineage>
</organism>
<accession>C4XSL6</accession>
<proteinExistence type="predicted"/>
<dbReference type="eggNOG" id="COG5581">
    <property type="taxonomic scope" value="Bacteria"/>
</dbReference>
<dbReference type="Pfam" id="PF07238">
    <property type="entry name" value="PilZ"/>
    <property type="match status" value="1"/>
</dbReference>
<dbReference type="Proteomes" id="UP000009071">
    <property type="component" value="Chromosome"/>
</dbReference>
<feature type="domain" description="PilZ" evidence="1">
    <location>
        <begin position="92"/>
        <end position="169"/>
    </location>
</feature>
<dbReference type="HOGENOM" id="CLU_127553_0_0_7"/>
<keyword evidence="3" id="KW-1185">Reference proteome</keyword>
<name>C4XSL6_SOLM1</name>
<evidence type="ECO:0000313" key="2">
    <source>
        <dbReference type="EMBL" id="BAH75713.1"/>
    </source>
</evidence>
<protein>
    <recommendedName>
        <fullName evidence="1">PilZ domain-containing protein</fullName>
    </recommendedName>
</protein>